<proteinExistence type="predicted"/>
<dbReference type="AlphaFoldDB" id="A0AAQ0YPQ3"/>
<protein>
    <submittedName>
        <fullName evidence="2">Uncharacterized protein</fullName>
    </submittedName>
</protein>
<dbReference type="EMBL" id="JZUY01000045">
    <property type="protein sequence ID" value="KLC03714.1"/>
    <property type="molecule type" value="Genomic_DNA"/>
</dbReference>
<evidence type="ECO:0000313" key="4">
    <source>
        <dbReference type="Proteomes" id="UP000289372"/>
    </source>
</evidence>
<dbReference type="Proteomes" id="UP000289372">
    <property type="component" value="Unassembled WGS sequence"/>
</dbReference>
<evidence type="ECO:0000313" key="1">
    <source>
        <dbReference type="EMBL" id="KLC03714.1"/>
    </source>
</evidence>
<evidence type="ECO:0000313" key="2">
    <source>
        <dbReference type="EMBL" id="RXD53293.1"/>
    </source>
</evidence>
<name>A0AAQ0YPQ3_XANPE</name>
<organism evidence="2 4">
    <name type="scientific">Xanthomonas perforans</name>
    <dbReference type="NCBI Taxonomy" id="442694"/>
    <lineage>
        <taxon>Bacteria</taxon>
        <taxon>Pseudomonadati</taxon>
        <taxon>Pseudomonadota</taxon>
        <taxon>Gammaproteobacteria</taxon>
        <taxon>Lysobacterales</taxon>
        <taxon>Lysobacteraceae</taxon>
        <taxon>Xanthomonas</taxon>
    </lineage>
</organism>
<gene>
    <name evidence="2" type="ORF">DB769_12835</name>
    <name evidence="1" type="ORF">XP315_15765</name>
</gene>
<comment type="caution">
    <text evidence="2">The sequence shown here is derived from an EMBL/GenBank/DDBJ whole genome shotgun (WGS) entry which is preliminary data.</text>
</comment>
<evidence type="ECO:0000313" key="3">
    <source>
        <dbReference type="Proteomes" id="UP000035369"/>
    </source>
</evidence>
<reference evidence="1 3" key="1">
    <citation type="submission" date="2015-02" db="EMBL/GenBank/DDBJ databases">
        <title>Whole genome sequencing of multiple isolates of three species of pepper and tomato-infecting xanthomonads reveals genetic diversity in field strains and pinpoints effectors responsible for host specificity.</title>
        <authorList>
            <person name="Schwartz A."/>
            <person name="Dahlbeck D."/>
            <person name="Staskawicz B."/>
            <person name="Bart R."/>
            <person name="Potnis N."/>
            <person name="Minsavage G."/>
            <person name="Timilsina S."/>
            <person name="Goss E."/>
            <person name="Jones J."/>
            <person name="Vallad G."/>
            <person name="Barak J."/>
            <person name="Miller S."/>
            <person name="Ritchie D."/>
            <person name="Martins J.Jr."/>
            <person name="Patane J.S."/>
            <person name="Setubal J.C."/>
        </authorList>
    </citation>
    <scope>NUCLEOTIDE SEQUENCE [LARGE SCALE GENOMIC DNA]</scope>
    <source>
        <strain evidence="1 3">Xp3-15</strain>
    </source>
</reference>
<dbReference type="Proteomes" id="UP000035369">
    <property type="component" value="Unassembled WGS sequence"/>
</dbReference>
<reference evidence="2 4" key="2">
    <citation type="submission" date="2018-02" db="EMBL/GenBank/DDBJ databases">
        <title>Characterization of Xanthomonas diversity in transplant houses and field plants.</title>
        <authorList>
            <person name="Abrahamian P."/>
            <person name="Timilsina S."/>
            <person name="Minsavage G.V."/>
            <person name="Goss E.M."/>
            <person name="Jones J.B."/>
            <person name="Vallad G.E."/>
        </authorList>
    </citation>
    <scope>NUCLEOTIDE SEQUENCE [LARGE SCALE GENOMIC DNA]</scope>
    <source>
        <strain evidence="2 4">GEV2132</strain>
    </source>
</reference>
<sequence>MNCNRISGSTFIRKLFTYGKKVSIALEANSSVGQMQVREMLNNRRHVFGILLFLEAIPEQNARITIKIRSIGDACIFRIQEYMWSESTTSLNLSSNHGAWIKHPIMKECISLNLGNWSCMACR</sequence>
<dbReference type="EMBL" id="PUUL01000069">
    <property type="protein sequence ID" value="RXD53293.1"/>
    <property type="molecule type" value="Genomic_DNA"/>
</dbReference>
<keyword evidence="3" id="KW-1185">Reference proteome</keyword>
<accession>A0AAQ0YPQ3</accession>